<organism evidence="1 2">
    <name type="scientific">Zasmidium cellare ATCC 36951</name>
    <dbReference type="NCBI Taxonomy" id="1080233"/>
    <lineage>
        <taxon>Eukaryota</taxon>
        <taxon>Fungi</taxon>
        <taxon>Dikarya</taxon>
        <taxon>Ascomycota</taxon>
        <taxon>Pezizomycotina</taxon>
        <taxon>Dothideomycetes</taxon>
        <taxon>Dothideomycetidae</taxon>
        <taxon>Mycosphaerellales</taxon>
        <taxon>Mycosphaerellaceae</taxon>
        <taxon>Zasmidium</taxon>
    </lineage>
</organism>
<evidence type="ECO:0000313" key="1">
    <source>
        <dbReference type="EMBL" id="KAF2158658.1"/>
    </source>
</evidence>
<dbReference type="GeneID" id="54563357"/>
<protein>
    <submittedName>
        <fullName evidence="1">Uncharacterized protein</fullName>
    </submittedName>
</protein>
<dbReference type="EMBL" id="ML993652">
    <property type="protein sequence ID" value="KAF2158658.1"/>
    <property type="molecule type" value="Genomic_DNA"/>
</dbReference>
<sequence>MDSPPTYWQSELHNPIYEAETTILFDQVRSRFREGICTLENLPRFMELRSPADCKEHTKGIDNLLESMVALARWLVGFSDRATACQQNSLWTRAAVTGLRVELHKYSWEVMRISMMLRRSS</sequence>
<dbReference type="OrthoDB" id="3640708at2759"/>
<keyword evidence="2" id="KW-1185">Reference proteome</keyword>
<accession>A0A6A6BX95</accession>
<dbReference type="RefSeq" id="XP_033659547.1">
    <property type="nucleotide sequence ID" value="XM_033810085.1"/>
</dbReference>
<dbReference type="AlphaFoldDB" id="A0A6A6BX95"/>
<proteinExistence type="predicted"/>
<evidence type="ECO:0000313" key="2">
    <source>
        <dbReference type="Proteomes" id="UP000799537"/>
    </source>
</evidence>
<reference evidence="1" key="1">
    <citation type="journal article" date="2020" name="Stud. Mycol.">
        <title>101 Dothideomycetes genomes: a test case for predicting lifestyles and emergence of pathogens.</title>
        <authorList>
            <person name="Haridas S."/>
            <person name="Albert R."/>
            <person name="Binder M."/>
            <person name="Bloem J."/>
            <person name="Labutti K."/>
            <person name="Salamov A."/>
            <person name="Andreopoulos B."/>
            <person name="Baker S."/>
            <person name="Barry K."/>
            <person name="Bills G."/>
            <person name="Bluhm B."/>
            <person name="Cannon C."/>
            <person name="Castanera R."/>
            <person name="Culley D."/>
            <person name="Daum C."/>
            <person name="Ezra D."/>
            <person name="Gonzalez J."/>
            <person name="Henrissat B."/>
            <person name="Kuo A."/>
            <person name="Liang C."/>
            <person name="Lipzen A."/>
            <person name="Lutzoni F."/>
            <person name="Magnuson J."/>
            <person name="Mondo S."/>
            <person name="Nolan M."/>
            <person name="Ohm R."/>
            <person name="Pangilinan J."/>
            <person name="Park H.-J."/>
            <person name="Ramirez L."/>
            <person name="Alfaro M."/>
            <person name="Sun H."/>
            <person name="Tritt A."/>
            <person name="Yoshinaga Y."/>
            <person name="Zwiers L.-H."/>
            <person name="Turgeon B."/>
            <person name="Goodwin S."/>
            <person name="Spatafora J."/>
            <person name="Crous P."/>
            <person name="Grigoriev I."/>
        </authorList>
    </citation>
    <scope>NUCLEOTIDE SEQUENCE</scope>
    <source>
        <strain evidence="1">ATCC 36951</strain>
    </source>
</reference>
<name>A0A6A6BX95_ZASCE</name>
<gene>
    <name evidence="1" type="ORF">M409DRAFT_30822</name>
</gene>
<dbReference type="Proteomes" id="UP000799537">
    <property type="component" value="Unassembled WGS sequence"/>
</dbReference>